<feature type="transmembrane region" description="Helical" evidence="1">
    <location>
        <begin position="159"/>
        <end position="182"/>
    </location>
</feature>
<evidence type="ECO:0008006" key="4">
    <source>
        <dbReference type="Google" id="ProtNLM"/>
    </source>
</evidence>
<evidence type="ECO:0000313" key="2">
    <source>
        <dbReference type="EMBL" id="VEE07266.1"/>
    </source>
</evidence>
<protein>
    <recommendedName>
        <fullName evidence="4">DUF3592 domain-containing protein</fullName>
    </recommendedName>
</protein>
<proteinExistence type="predicted"/>
<name>A0A3S4QW71_CHRGE</name>
<accession>A0A3S4QW71</accession>
<feature type="transmembrane region" description="Helical" evidence="1">
    <location>
        <begin position="194"/>
        <end position="215"/>
    </location>
</feature>
<keyword evidence="1" id="KW-0812">Transmembrane</keyword>
<dbReference type="Proteomes" id="UP000279227">
    <property type="component" value="Chromosome"/>
</dbReference>
<feature type="transmembrane region" description="Helical" evidence="1">
    <location>
        <begin position="43"/>
        <end position="69"/>
    </location>
</feature>
<dbReference type="EMBL" id="LR134289">
    <property type="protein sequence ID" value="VEE07266.1"/>
    <property type="molecule type" value="Genomic_DNA"/>
</dbReference>
<gene>
    <name evidence="2" type="ORF">NCTC11432_02061</name>
</gene>
<dbReference type="KEGG" id="cgle:NCTC11432_02061"/>
<dbReference type="OrthoDB" id="1253607at2"/>
<feature type="transmembrane region" description="Helical" evidence="1">
    <location>
        <begin position="6"/>
        <end position="23"/>
    </location>
</feature>
<reference evidence="2 3" key="1">
    <citation type="submission" date="2018-12" db="EMBL/GenBank/DDBJ databases">
        <authorList>
            <consortium name="Pathogen Informatics"/>
        </authorList>
    </citation>
    <scope>NUCLEOTIDE SEQUENCE [LARGE SCALE GENOMIC DNA]</scope>
    <source>
        <strain evidence="2 3">NCTC11432</strain>
    </source>
</reference>
<sequence>MTFLGYFTAVLVIFSLYKGYQVFTKFAANRQQLGKKGGLLEKVFLIFIISVIMISVNAMAFVLSFTFFWEKAYRTFDEPQYVATVVGYKKEITKFKNFSTSTYRDKVIFFPKVEYTDANGKKVIKTLDITTDHPPAMGQKLKITDKVGKDSTNTLQLDWVMFAAGCIFTGFAAFFASLISTYTTSYSMKKRMTLSFRIALLLIFINISCIVFIYLKS</sequence>
<dbReference type="RefSeq" id="WP_002977475.1">
    <property type="nucleotide sequence ID" value="NZ_CP068486.1"/>
</dbReference>
<evidence type="ECO:0000256" key="1">
    <source>
        <dbReference type="SAM" id="Phobius"/>
    </source>
</evidence>
<dbReference type="GeneID" id="93020828"/>
<keyword evidence="1" id="KW-1133">Transmembrane helix</keyword>
<dbReference type="STRING" id="525257.HMPREF0204_12391"/>
<evidence type="ECO:0000313" key="3">
    <source>
        <dbReference type="Proteomes" id="UP000279227"/>
    </source>
</evidence>
<keyword evidence="1" id="KW-0472">Membrane</keyword>
<dbReference type="AlphaFoldDB" id="A0A3S4QW71"/>
<organism evidence="2 3">
    <name type="scientific">Chryseobacterium gleum</name>
    <name type="common">Flavobacterium gleum</name>
    <dbReference type="NCBI Taxonomy" id="250"/>
    <lineage>
        <taxon>Bacteria</taxon>
        <taxon>Pseudomonadati</taxon>
        <taxon>Bacteroidota</taxon>
        <taxon>Flavobacteriia</taxon>
        <taxon>Flavobacteriales</taxon>
        <taxon>Weeksellaceae</taxon>
        <taxon>Chryseobacterium group</taxon>
        <taxon>Chryseobacterium</taxon>
    </lineage>
</organism>